<dbReference type="PANTHER" id="PTHR25465">
    <property type="entry name" value="B-BOX DOMAIN CONTAINING"/>
    <property type="match status" value="1"/>
</dbReference>
<dbReference type="AlphaFoldDB" id="A0A6J3I2R5"/>
<dbReference type="Gene3D" id="3.30.40.10">
    <property type="entry name" value="Zinc/RING finger domain, C3HC4 (zinc finger)"/>
    <property type="match status" value="1"/>
</dbReference>
<dbReference type="PROSITE" id="PS50089">
    <property type="entry name" value="ZF_RING_2"/>
    <property type="match status" value="1"/>
</dbReference>
<name>A0A6J3I2R5_SAPAP</name>
<feature type="region of interest" description="Disordered" evidence="6">
    <location>
        <begin position="93"/>
        <end position="123"/>
    </location>
</feature>
<dbReference type="InterPro" id="IPR017907">
    <property type="entry name" value="Znf_RING_CS"/>
</dbReference>
<organism evidence="8 9">
    <name type="scientific">Sapajus apella</name>
    <name type="common">Brown-capped capuchin</name>
    <name type="synonym">Cebus apella</name>
    <dbReference type="NCBI Taxonomy" id="9515"/>
    <lineage>
        <taxon>Eukaryota</taxon>
        <taxon>Metazoa</taxon>
        <taxon>Chordata</taxon>
        <taxon>Craniata</taxon>
        <taxon>Vertebrata</taxon>
        <taxon>Euteleostomi</taxon>
        <taxon>Mammalia</taxon>
        <taxon>Eutheria</taxon>
        <taxon>Euarchontoglires</taxon>
        <taxon>Primates</taxon>
        <taxon>Haplorrhini</taxon>
        <taxon>Platyrrhini</taxon>
        <taxon>Cebidae</taxon>
        <taxon>Cebinae</taxon>
        <taxon>Sapajus</taxon>
    </lineage>
</organism>
<dbReference type="GeneID" id="116553439"/>
<dbReference type="FunFam" id="3.30.40.10:FF:000545">
    <property type="entry name" value="E3 ubiquitin-protein ligase RNF135"/>
    <property type="match status" value="1"/>
</dbReference>
<dbReference type="GO" id="GO:0005737">
    <property type="term" value="C:cytoplasm"/>
    <property type="evidence" value="ECO:0007669"/>
    <property type="project" value="TreeGrafter"/>
</dbReference>
<evidence type="ECO:0000256" key="2">
    <source>
        <dbReference type="ARBA" id="ARBA00022723"/>
    </source>
</evidence>
<keyword evidence="4" id="KW-0862">Zinc</keyword>
<evidence type="ECO:0000256" key="4">
    <source>
        <dbReference type="ARBA" id="ARBA00022833"/>
    </source>
</evidence>
<dbReference type="GO" id="GO:0061630">
    <property type="term" value="F:ubiquitin protein ligase activity"/>
    <property type="evidence" value="ECO:0007669"/>
    <property type="project" value="UniProtKB-ARBA"/>
</dbReference>
<dbReference type="RefSeq" id="XP_032136821.1">
    <property type="nucleotide sequence ID" value="XM_032280930.1"/>
</dbReference>
<keyword evidence="3 5" id="KW-0863">Zinc-finger</keyword>
<dbReference type="Proteomes" id="UP000504640">
    <property type="component" value="Unplaced"/>
</dbReference>
<evidence type="ECO:0000259" key="7">
    <source>
        <dbReference type="PROSITE" id="PS50089"/>
    </source>
</evidence>
<evidence type="ECO:0000256" key="3">
    <source>
        <dbReference type="ARBA" id="ARBA00022771"/>
    </source>
</evidence>
<dbReference type="InterPro" id="IPR027370">
    <property type="entry name" value="Znf-RING_euk"/>
</dbReference>
<evidence type="ECO:0000256" key="6">
    <source>
        <dbReference type="SAM" id="MobiDB-lite"/>
    </source>
</evidence>
<keyword evidence="2" id="KW-0479">Metal-binding</keyword>
<dbReference type="GO" id="GO:0008270">
    <property type="term" value="F:zinc ion binding"/>
    <property type="evidence" value="ECO:0007669"/>
    <property type="project" value="UniProtKB-KW"/>
</dbReference>
<evidence type="ECO:0000313" key="9">
    <source>
        <dbReference type="RefSeq" id="XP_032136821.1"/>
    </source>
</evidence>
<comment type="similarity">
    <text evidence="1">Belongs to the TRIM/RBCC family.</text>
</comment>
<evidence type="ECO:0000256" key="1">
    <source>
        <dbReference type="ARBA" id="ARBA00008518"/>
    </source>
</evidence>
<protein>
    <submittedName>
        <fullName evidence="9">E3 ubiquitin-protein ligase RNF135 isoform X3</fullName>
    </submittedName>
</protein>
<evidence type="ECO:0000313" key="8">
    <source>
        <dbReference type="Proteomes" id="UP000504640"/>
    </source>
</evidence>
<proteinExistence type="inferred from homology"/>
<dbReference type="InterPro" id="IPR001841">
    <property type="entry name" value="Znf_RING"/>
</dbReference>
<sequence>MAGLGPGPAVPVWLAEDDLGCIICQGLLDCPATLPCGHSFCRHCLESLWDARGAGDRWACPTCREVAAQQPRLQKNTLLQDLADKYRRAALEVEAGPDSAPRPGPGPSPAPRPGRRRSLQRVEVQKSITEVGQELTELGERLVDIVRSLQSQRPLSESGPDNELSILGKTFSSGVDLSMASPKLVTSDAAAGKIKDILHDLEEIQEKLRENFSWKEAPEAQTQVSLMLPRLECNGTISFALVSQAGGNSWKPCLPPHAHCLTRAALHSGELLSLLSGPLIQPLT</sequence>
<dbReference type="InterPro" id="IPR013083">
    <property type="entry name" value="Znf_RING/FYVE/PHD"/>
</dbReference>
<keyword evidence="8" id="KW-1185">Reference proteome</keyword>
<accession>A0A6J3I2R5</accession>
<dbReference type="SMART" id="SM00184">
    <property type="entry name" value="RING"/>
    <property type="match status" value="1"/>
</dbReference>
<dbReference type="GO" id="GO:0043021">
    <property type="term" value="F:ribonucleoprotein complex binding"/>
    <property type="evidence" value="ECO:0007669"/>
    <property type="project" value="TreeGrafter"/>
</dbReference>
<dbReference type="CTD" id="84282"/>
<evidence type="ECO:0000256" key="5">
    <source>
        <dbReference type="PROSITE-ProRule" id="PRU00175"/>
    </source>
</evidence>
<dbReference type="PROSITE" id="PS00518">
    <property type="entry name" value="ZF_RING_1"/>
    <property type="match status" value="1"/>
</dbReference>
<dbReference type="PANTHER" id="PTHR25465:SF41">
    <property type="entry name" value="E3 UBIQUITIN-PROTEIN LIGASE RNF135"/>
    <property type="match status" value="1"/>
</dbReference>
<feature type="compositionally biased region" description="Pro residues" evidence="6">
    <location>
        <begin position="100"/>
        <end position="112"/>
    </location>
</feature>
<feature type="domain" description="RING-type" evidence="7">
    <location>
        <begin position="21"/>
        <end position="64"/>
    </location>
</feature>
<dbReference type="InterPro" id="IPR051051">
    <property type="entry name" value="E3_ubiq-ligase_TRIM/RNF"/>
</dbReference>
<gene>
    <name evidence="9" type="primary">RNF135</name>
</gene>
<dbReference type="GO" id="GO:0016567">
    <property type="term" value="P:protein ubiquitination"/>
    <property type="evidence" value="ECO:0007669"/>
    <property type="project" value="UniProtKB-ARBA"/>
</dbReference>
<dbReference type="Pfam" id="PF13445">
    <property type="entry name" value="zf-RING_UBOX"/>
    <property type="match status" value="1"/>
</dbReference>
<dbReference type="GO" id="GO:0045088">
    <property type="term" value="P:regulation of innate immune response"/>
    <property type="evidence" value="ECO:0007669"/>
    <property type="project" value="TreeGrafter"/>
</dbReference>
<dbReference type="SUPFAM" id="SSF57850">
    <property type="entry name" value="RING/U-box"/>
    <property type="match status" value="1"/>
</dbReference>
<reference evidence="9" key="1">
    <citation type="submission" date="2025-08" db="UniProtKB">
        <authorList>
            <consortium name="RefSeq"/>
        </authorList>
    </citation>
    <scope>IDENTIFICATION</scope>
    <source>
        <tissue evidence="9">Blood</tissue>
    </source>
</reference>